<evidence type="ECO:0000313" key="10">
    <source>
        <dbReference type="Proteomes" id="UP000616114"/>
    </source>
</evidence>
<gene>
    <name evidence="9" type="ORF">GCM10011333_02410</name>
</gene>
<reference evidence="9" key="2">
    <citation type="submission" date="2020-09" db="EMBL/GenBank/DDBJ databases">
        <authorList>
            <person name="Sun Q."/>
            <person name="Zhou Y."/>
        </authorList>
    </citation>
    <scope>NUCLEOTIDE SEQUENCE</scope>
    <source>
        <strain evidence="9">CGMCC 1.12785</strain>
    </source>
</reference>
<feature type="active site" evidence="6">
    <location>
        <position position="46"/>
    </location>
</feature>
<evidence type="ECO:0000256" key="6">
    <source>
        <dbReference type="PIRSR" id="PIRSR600223-1"/>
    </source>
</evidence>
<dbReference type="Pfam" id="PF10502">
    <property type="entry name" value="Peptidase_S26"/>
    <property type="match status" value="1"/>
</dbReference>
<name>A0A8J2TVA5_9MICO</name>
<evidence type="ECO:0000259" key="8">
    <source>
        <dbReference type="Pfam" id="PF10502"/>
    </source>
</evidence>
<keyword evidence="7" id="KW-0472">Membrane</keyword>
<comment type="similarity">
    <text evidence="3 7">Belongs to the peptidase S26 family.</text>
</comment>
<dbReference type="InterPro" id="IPR019758">
    <property type="entry name" value="Pept_S26A_signal_pept_1_CS"/>
</dbReference>
<dbReference type="AlphaFoldDB" id="A0A8J2TVA5"/>
<keyword evidence="7" id="KW-1133">Transmembrane helix</keyword>
<dbReference type="PANTHER" id="PTHR43390:SF1">
    <property type="entry name" value="CHLOROPLAST PROCESSING PEPTIDASE"/>
    <property type="match status" value="1"/>
</dbReference>
<comment type="subcellular location">
    <subcellularLocation>
        <location evidence="2">Cell membrane</location>
        <topology evidence="2">Single-pass type II membrane protein</topology>
    </subcellularLocation>
    <subcellularLocation>
        <location evidence="7">Membrane</location>
        <topology evidence="7">Single-pass type II membrane protein</topology>
    </subcellularLocation>
</comment>
<dbReference type="PRINTS" id="PR00727">
    <property type="entry name" value="LEADERPTASE"/>
</dbReference>
<feature type="transmembrane region" description="Helical" evidence="7">
    <location>
        <begin position="12"/>
        <end position="36"/>
    </location>
</feature>
<dbReference type="InterPro" id="IPR000223">
    <property type="entry name" value="Pept_S26A_signal_pept_1"/>
</dbReference>
<feature type="active site" evidence="6">
    <location>
        <position position="114"/>
    </location>
</feature>
<evidence type="ECO:0000256" key="4">
    <source>
        <dbReference type="ARBA" id="ARBA00013208"/>
    </source>
</evidence>
<dbReference type="PROSITE" id="PS00761">
    <property type="entry name" value="SPASE_I_3"/>
    <property type="match status" value="1"/>
</dbReference>
<evidence type="ECO:0000256" key="2">
    <source>
        <dbReference type="ARBA" id="ARBA00004401"/>
    </source>
</evidence>
<reference evidence="9" key="1">
    <citation type="journal article" date="2014" name="Int. J. Syst. Evol. Microbiol.">
        <title>Complete genome sequence of Corynebacterium casei LMG S-19264T (=DSM 44701T), isolated from a smear-ripened cheese.</title>
        <authorList>
            <consortium name="US DOE Joint Genome Institute (JGI-PGF)"/>
            <person name="Walter F."/>
            <person name="Albersmeier A."/>
            <person name="Kalinowski J."/>
            <person name="Ruckert C."/>
        </authorList>
    </citation>
    <scope>NUCLEOTIDE SEQUENCE</scope>
    <source>
        <strain evidence="9">CGMCC 1.12785</strain>
    </source>
</reference>
<evidence type="ECO:0000256" key="1">
    <source>
        <dbReference type="ARBA" id="ARBA00000677"/>
    </source>
</evidence>
<accession>A0A8J2TVA5</accession>
<sequence length="225" mass="24254">MSANSKKRPGWVAILREIAIVVVIALVVTFVVRTWLVRAFYIPSASMSSTLEVDDRVLANQLAPTLGTIDRGDIIVFNDPGGWLDGTTVAQYEPNPVLAAIGLVPADAGQQLIKRVIGVGGDTVECCDEEGRVTVNGAPLQEDYLDAAVAPSEMPFHAEVPPGHYWVMGDNRANSLDSRYNEDTAGGAFVPEDNVVGTAFLLNWPLQRFGIISNPDEVFAHVPEP</sequence>
<dbReference type="CDD" id="cd06530">
    <property type="entry name" value="S26_SPase_I"/>
    <property type="match status" value="1"/>
</dbReference>
<dbReference type="PANTHER" id="PTHR43390">
    <property type="entry name" value="SIGNAL PEPTIDASE I"/>
    <property type="match status" value="1"/>
</dbReference>
<keyword evidence="10" id="KW-1185">Reference proteome</keyword>
<dbReference type="NCBIfam" id="TIGR02227">
    <property type="entry name" value="sigpep_I_bact"/>
    <property type="match status" value="1"/>
</dbReference>
<evidence type="ECO:0000256" key="5">
    <source>
        <dbReference type="ARBA" id="ARBA00022801"/>
    </source>
</evidence>
<evidence type="ECO:0000256" key="7">
    <source>
        <dbReference type="RuleBase" id="RU362042"/>
    </source>
</evidence>
<evidence type="ECO:0000313" key="9">
    <source>
        <dbReference type="EMBL" id="GGA03239.1"/>
    </source>
</evidence>
<keyword evidence="5 7" id="KW-0378">Hydrolase</keyword>
<keyword evidence="7" id="KW-0812">Transmembrane</keyword>
<comment type="catalytic activity">
    <reaction evidence="1 7">
        <text>Cleavage of hydrophobic, N-terminal signal or leader sequences from secreted and periplasmic proteins.</text>
        <dbReference type="EC" id="3.4.21.89"/>
    </reaction>
</comment>
<dbReference type="InterPro" id="IPR019533">
    <property type="entry name" value="Peptidase_S26"/>
</dbReference>
<comment type="caution">
    <text evidence="9">The sequence shown here is derived from an EMBL/GenBank/DDBJ whole genome shotgun (WGS) entry which is preliminary data.</text>
</comment>
<dbReference type="EC" id="3.4.21.89" evidence="4 7"/>
<feature type="domain" description="Peptidase S26" evidence="8">
    <location>
        <begin position="16"/>
        <end position="204"/>
    </location>
</feature>
<dbReference type="GO" id="GO:0005886">
    <property type="term" value="C:plasma membrane"/>
    <property type="evidence" value="ECO:0007669"/>
    <property type="project" value="UniProtKB-SubCell"/>
</dbReference>
<dbReference type="GO" id="GO:0009003">
    <property type="term" value="F:signal peptidase activity"/>
    <property type="evidence" value="ECO:0007669"/>
    <property type="project" value="UniProtKB-EC"/>
</dbReference>
<evidence type="ECO:0000256" key="3">
    <source>
        <dbReference type="ARBA" id="ARBA00009370"/>
    </source>
</evidence>
<dbReference type="SUPFAM" id="SSF51306">
    <property type="entry name" value="LexA/Signal peptidase"/>
    <property type="match status" value="1"/>
</dbReference>
<dbReference type="GO" id="GO:0006465">
    <property type="term" value="P:signal peptide processing"/>
    <property type="evidence" value="ECO:0007669"/>
    <property type="project" value="InterPro"/>
</dbReference>
<dbReference type="Gene3D" id="2.10.109.10">
    <property type="entry name" value="Umud Fragment, subunit A"/>
    <property type="match status" value="1"/>
</dbReference>
<dbReference type="InterPro" id="IPR036286">
    <property type="entry name" value="LexA/Signal_pep-like_sf"/>
</dbReference>
<dbReference type="EMBL" id="BMFY01000001">
    <property type="protein sequence ID" value="GGA03239.1"/>
    <property type="molecule type" value="Genomic_DNA"/>
</dbReference>
<dbReference type="RefSeq" id="WP_229744846.1">
    <property type="nucleotide sequence ID" value="NZ_BMFY01000001.1"/>
</dbReference>
<organism evidence="9 10">
    <name type="scientific">Sediminivirga luteola</name>
    <dbReference type="NCBI Taxonomy" id="1774748"/>
    <lineage>
        <taxon>Bacteria</taxon>
        <taxon>Bacillati</taxon>
        <taxon>Actinomycetota</taxon>
        <taxon>Actinomycetes</taxon>
        <taxon>Micrococcales</taxon>
        <taxon>Brevibacteriaceae</taxon>
        <taxon>Sediminivirga</taxon>
    </lineage>
</organism>
<protein>
    <recommendedName>
        <fullName evidence="4 7">Signal peptidase I</fullName>
        <ecNumber evidence="4 7">3.4.21.89</ecNumber>
    </recommendedName>
</protein>
<proteinExistence type="inferred from homology"/>
<dbReference type="GO" id="GO:0004252">
    <property type="term" value="F:serine-type endopeptidase activity"/>
    <property type="evidence" value="ECO:0007669"/>
    <property type="project" value="InterPro"/>
</dbReference>
<keyword evidence="7" id="KW-0645">Protease</keyword>
<dbReference type="Proteomes" id="UP000616114">
    <property type="component" value="Unassembled WGS sequence"/>
</dbReference>